<dbReference type="Proteomes" id="UP000489600">
    <property type="component" value="Unassembled WGS sequence"/>
</dbReference>
<keyword evidence="3" id="KW-1185">Reference proteome</keyword>
<evidence type="ECO:0000313" key="2">
    <source>
        <dbReference type="EMBL" id="VVB03072.1"/>
    </source>
</evidence>
<feature type="region of interest" description="Disordered" evidence="1">
    <location>
        <begin position="1"/>
        <end position="23"/>
    </location>
</feature>
<feature type="compositionally biased region" description="Gly residues" evidence="1">
    <location>
        <begin position="1"/>
        <end position="15"/>
    </location>
</feature>
<sequence>MNKSGGGRGQGGGRGGGEKKAVVGEVKKKKVKLGMVKARSISSLLGQTSTSSGGSGDVAATESEISAPADQFAAYDDK</sequence>
<dbReference type="EMBL" id="CABITT030000004">
    <property type="protein sequence ID" value="VVB03072.1"/>
    <property type="molecule type" value="Genomic_DNA"/>
</dbReference>
<gene>
    <name evidence="2" type="ORF">ANE_LOCUS13516</name>
</gene>
<comment type="caution">
    <text evidence="2">The sequence shown here is derived from an EMBL/GenBank/DDBJ whole genome shotgun (WGS) entry which is preliminary data.</text>
</comment>
<reference evidence="2" key="1">
    <citation type="submission" date="2019-07" db="EMBL/GenBank/DDBJ databases">
        <authorList>
            <person name="Dittberner H."/>
        </authorList>
    </citation>
    <scope>NUCLEOTIDE SEQUENCE [LARGE SCALE GENOMIC DNA]</scope>
</reference>
<evidence type="ECO:0000256" key="1">
    <source>
        <dbReference type="SAM" id="MobiDB-lite"/>
    </source>
</evidence>
<protein>
    <submittedName>
        <fullName evidence="2">Uncharacterized protein</fullName>
    </submittedName>
</protein>
<accession>A0A565BNB5</accession>
<feature type="region of interest" description="Disordered" evidence="1">
    <location>
        <begin position="45"/>
        <end position="78"/>
    </location>
</feature>
<organism evidence="2 3">
    <name type="scientific">Arabis nemorensis</name>
    <dbReference type="NCBI Taxonomy" id="586526"/>
    <lineage>
        <taxon>Eukaryota</taxon>
        <taxon>Viridiplantae</taxon>
        <taxon>Streptophyta</taxon>
        <taxon>Embryophyta</taxon>
        <taxon>Tracheophyta</taxon>
        <taxon>Spermatophyta</taxon>
        <taxon>Magnoliopsida</taxon>
        <taxon>eudicotyledons</taxon>
        <taxon>Gunneridae</taxon>
        <taxon>Pentapetalae</taxon>
        <taxon>rosids</taxon>
        <taxon>malvids</taxon>
        <taxon>Brassicales</taxon>
        <taxon>Brassicaceae</taxon>
        <taxon>Arabideae</taxon>
        <taxon>Arabis</taxon>
    </lineage>
</organism>
<proteinExistence type="predicted"/>
<evidence type="ECO:0000313" key="3">
    <source>
        <dbReference type="Proteomes" id="UP000489600"/>
    </source>
</evidence>
<name>A0A565BNB5_9BRAS</name>
<dbReference type="AlphaFoldDB" id="A0A565BNB5"/>